<sequence>MNPSLLRLLQLSDPALPVGGFSHSAGLETYVQSGMVNDAATASAFITGMLSQNIHYTDAALLSMAYDKITDNQYTGIQQLDDLCTAVKLPKEMRQASQKLGIRLIKIFQPLCNDEWLNRYATAIRSKQLHGHYCLAFGIIAHALQIEKTDALTGFYYNAAAGFVTNCVKLIPLSQQVGQQLLFSLQPLIAALVQKNQHPDIEMTGLCCTGFDLRSMQHEQLYSRLYMS</sequence>
<evidence type="ECO:0000256" key="3">
    <source>
        <dbReference type="HAMAP-Rule" id="MF_01385"/>
    </source>
</evidence>
<comment type="similarity">
    <text evidence="3">Belongs to the UreF family.</text>
</comment>
<keyword evidence="5" id="KW-1185">Reference proteome</keyword>
<dbReference type="STRING" id="550983.A4R26_15100"/>
<dbReference type="EMBL" id="LWBP01000078">
    <property type="protein sequence ID" value="OQP65033.1"/>
    <property type="molecule type" value="Genomic_DNA"/>
</dbReference>
<evidence type="ECO:0000313" key="5">
    <source>
        <dbReference type="Proteomes" id="UP000192276"/>
    </source>
</evidence>
<dbReference type="InterPro" id="IPR038277">
    <property type="entry name" value="UreF_sf"/>
</dbReference>
<dbReference type="Proteomes" id="UP000192276">
    <property type="component" value="Unassembled WGS sequence"/>
</dbReference>
<dbReference type="InterPro" id="IPR002639">
    <property type="entry name" value="UreF"/>
</dbReference>
<evidence type="ECO:0000313" key="4">
    <source>
        <dbReference type="EMBL" id="OQP65033.1"/>
    </source>
</evidence>
<evidence type="ECO:0000256" key="1">
    <source>
        <dbReference type="ARBA" id="ARBA00022988"/>
    </source>
</evidence>
<keyword evidence="3" id="KW-0963">Cytoplasm</keyword>
<dbReference type="PANTHER" id="PTHR33620">
    <property type="entry name" value="UREASE ACCESSORY PROTEIN F"/>
    <property type="match status" value="1"/>
</dbReference>
<dbReference type="Pfam" id="PF01730">
    <property type="entry name" value="UreF"/>
    <property type="match status" value="1"/>
</dbReference>
<comment type="subcellular location">
    <subcellularLocation>
        <location evidence="3">Cytoplasm</location>
    </subcellularLocation>
</comment>
<name>A0A1V9G332_9BACT</name>
<dbReference type="PANTHER" id="PTHR33620:SF1">
    <property type="entry name" value="UREASE ACCESSORY PROTEIN F"/>
    <property type="match status" value="1"/>
</dbReference>
<keyword evidence="1 3" id="KW-0996">Nickel insertion</keyword>
<comment type="function">
    <text evidence="3">Required for maturation of urease via the functional incorporation of the urease nickel metallocenter.</text>
</comment>
<evidence type="ECO:0000256" key="2">
    <source>
        <dbReference type="ARBA" id="ARBA00023186"/>
    </source>
</evidence>
<comment type="subunit">
    <text evidence="3">UreD, UreF and UreG form a complex that acts as a GTP-hydrolysis-dependent molecular chaperone, activating the urease apoprotein by helping to assemble the nickel containing metallocenter of UreC. The UreE protein probably delivers the nickel.</text>
</comment>
<comment type="caution">
    <text evidence="4">The sequence shown here is derived from an EMBL/GenBank/DDBJ whole genome shotgun (WGS) entry which is preliminary data.</text>
</comment>
<dbReference type="GO" id="GO:0016151">
    <property type="term" value="F:nickel cation binding"/>
    <property type="evidence" value="ECO:0007669"/>
    <property type="project" value="UniProtKB-UniRule"/>
</dbReference>
<protein>
    <recommendedName>
        <fullName evidence="3">Urease accessory protein UreF</fullName>
    </recommendedName>
</protein>
<dbReference type="PIRSF" id="PIRSF009467">
    <property type="entry name" value="Ureas_acces_UreF"/>
    <property type="match status" value="1"/>
</dbReference>
<keyword evidence="2 3" id="KW-0143">Chaperone</keyword>
<organism evidence="4 5">
    <name type="scientific">Niastella populi</name>
    <dbReference type="NCBI Taxonomy" id="550983"/>
    <lineage>
        <taxon>Bacteria</taxon>
        <taxon>Pseudomonadati</taxon>
        <taxon>Bacteroidota</taxon>
        <taxon>Chitinophagia</taxon>
        <taxon>Chitinophagales</taxon>
        <taxon>Chitinophagaceae</taxon>
        <taxon>Niastella</taxon>
    </lineage>
</organism>
<dbReference type="RefSeq" id="WP_081163361.1">
    <property type="nucleotide sequence ID" value="NZ_LWBP01000078.1"/>
</dbReference>
<dbReference type="Gene3D" id="1.10.4190.10">
    <property type="entry name" value="Urease accessory protein UreF"/>
    <property type="match status" value="1"/>
</dbReference>
<dbReference type="OrthoDB" id="9798772at2"/>
<dbReference type="AlphaFoldDB" id="A0A1V9G332"/>
<accession>A0A1V9G332</accession>
<gene>
    <name evidence="3" type="primary">ureF</name>
    <name evidence="4" type="ORF">A4R26_15100</name>
</gene>
<proteinExistence type="inferred from homology"/>
<reference evidence="5" key="1">
    <citation type="submission" date="2016-04" db="EMBL/GenBank/DDBJ databases">
        <authorList>
            <person name="Chen L."/>
            <person name="Zhuang W."/>
            <person name="Wang G."/>
        </authorList>
    </citation>
    <scope>NUCLEOTIDE SEQUENCE [LARGE SCALE GENOMIC DNA]</scope>
    <source>
        <strain evidence="5">208</strain>
    </source>
</reference>
<dbReference type="GO" id="GO:0005737">
    <property type="term" value="C:cytoplasm"/>
    <property type="evidence" value="ECO:0007669"/>
    <property type="project" value="UniProtKB-SubCell"/>
</dbReference>
<dbReference type="HAMAP" id="MF_01385">
    <property type="entry name" value="UreF"/>
    <property type="match status" value="1"/>
</dbReference>